<accession>A0ABP7AGX0</accession>
<dbReference type="Gene3D" id="3.30.70.2390">
    <property type="match status" value="1"/>
</dbReference>
<evidence type="ECO:0000313" key="4">
    <source>
        <dbReference type="EMBL" id="GAA3631942.1"/>
    </source>
</evidence>
<evidence type="ECO:0000259" key="3">
    <source>
        <dbReference type="Pfam" id="PF13399"/>
    </source>
</evidence>
<evidence type="ECO:0000313" key="5">
    <source>
        <dbReference type="Proteomes" id="UP001501074"/>
    </source>
</evidence>
<gene>
    <name evidence="4" type="ORF">GCM10022223_57550</name>
</gene>
<dbReference type="Proteomes" id="UP001501074">
    <property type="component" value="Unassembled WGS sequence"/>
</dbReference>
<feature type="region of interest" description="Disordered" evidence="1">
    <location>
        <begin position="1"/>
        <end position="26"/>
    </location>
</feature>
<protein>
    <recommendedName>
        <fullName evidence="3">LytR/CpsA/Psr regulator C-terminal domain-containing protein</fullName>
    </recommendedName>
</protein>
<organism evidence="4 5">
    <name type="scientific">Kineosporia mesophila</name>
    <dbReference type="NCBI Taxonomy" id="566012"/>
    <lineage>
        <taxon>Bacteria</taxon>
        <taxon>Bacillati</taxon>
        <taxon>Actinomycetota</taxon>
        <taxon>Actinomycetes</taxon>
        <taxon>Kineosporiales</taxon>
        <taxon>Kineosporiaceae</taxon>
        <taxon>Kineosporia</taxon>
    </lineage>
</organism>
<dbReference type="RefSeq" id="WP_231484017.1">
    <property type="nucleotide sequence ID" value="NZ_BAAAZO010000011.1"/>
</dbReference>
<keyword evidence="2" id="KW-1133">Transmembrane helix</keyword>
<dbReference type="Pfam" id="PF13399">
    <property type="entry name" value="LytR_C"/>
    <property type="match status" value="1"/>
</dbReference>
<keyword evidence="2" id="KW-0472">Membrane</keyword>
<evidence type="ECO:0000256" key="2">
    <source>
        <dbReference type="SAM" id="Phobius"/>
    </source>
</evidence>
<name>A0ABP7AGX0_9ACTN</name>
<feature type="region of interest" description="Disordered" evidence="1">
    <location>
        <begin position="58"/>
        <end position="123"/>
    </location>
</feature>
<evidence type="ECO:0000256" key="1">
    <source>
        <dbReference type="SAM" id="MobiDB-lite"/>
    </source>
</evidence>
<dbReference type="InterPro" id="IPR027381">
    <property type="entry name" value="LytR/CpsA/Psr_C"/>
</dbReference>
<feature type="compositionally biased region" description="Low complexity" evidence="1">
    <location>
        <begin position="60"/>
        <end position="86"/>
    </location>
</feature>
<feature type="domain" description="LytR/CpsA/Psr regulator C-terminal" evidence="3">
    <location>
        <begin position="129"/>
        <end position="215"/>
    </location>
</feature>
<dbReference type="EMBL" id="BAAAZO010000011">
    <property type="protein sequence ID" value="GAA3631942.1"/>
    <property type="molecule type" value="Genomic_DNA"/>
</dbReference>
<comment type="caution">
    <text evidence="4">The sequence shown here is derived from an EMBL/GenBank/DDBJ whole genome shotgun (WGS) entry which is preliminary data.</text>
</comment>
<feature type="transmembrane region" description="Helical" evidence="2">
    <location>
        <begin position="31"/>
        <end position="56"/>
    </location>
</feature>
<proteinExistence type="predicted"/>
<sequence length="217" mass="21583">MTATRPPGYDDRSAAPVEASRRGAHRARPKTIAALLPVLAGVAVVLLVLGAVYTVASNRSGGDSSSTAAGGLSDETEATATATATAGGKGGDKTPTADDDTTAEPTAEASATEDAGAGGGAGTTADQTIPVVVLNSLDVGGLASTYKAKLEAKDWTVSRTDNSVNRDLATTKIYYQDAEMKASALAVKKAIGGIGTISENASVNAGSITVVLGQDSQ</sequence>
<keyword evidence="2" id="KW-0812">Transmembrane</keyword>
<keyword evidence="5" id="KW-1185">Reference proteome</keyword>
<feature type="compositionally biased region" description="Low complexity" evidence="1">
    <location>
        <begin position="103"/>
        <end position="115"/>
    </location>
</feature>
<reference evidence="5" key="1">
    <citation type="journal article" date="2019" name="Int. J. Syst. Evol. Microbiol.">
        <title>The Global Catalogue of Microorganisms (GCM) 10K type strain sequencing project: providing services to taxonomists for standard genome sequencing and annotation.</title>
        <authorList>
            <consortium name="The Broad Institute Genomics Platform"/>
            <consortium name="The Broad Institute Genome Sequencing Center for Infectious Disease"/>
            <person name="Wu L."/>
            <person name="Ma J."/>
        </authorList>
    </citation>
    <scope>NUCLEOTIDE SEQUENCE [LARGE SCALE GENOMIC DNA]</scope>
    <source>
        <strain evidence="5">JCM 16902</strain>
    </source>
</reference>